<comment type="caution">
    <text evidence="2">The sequence shown here is derived from an EMBL/GenBank/DDBJ whole genome shotgun (WGS) entry which is preliminary data.</text>
</comment>
<keyword evidence="1" id="KW-0472">Membrane</keyword>
<feature type="transmembrane region" description="Helical" evidence="1">
    <location>
        <begin position="155"/>
        <end position="176"/>
    </location>
</feature>
<sequence length="182" mass="19929">MEASKPSELRRTYTVIDFLYLGVIAVVFAILFTVWWDVYYAVKALLGPIGTRVLTYGLWFMPVPLAASLIRKPFSGFLGEFLPALLEAIFPTPGGIYNLYYGIAQGLAGEAGYAVFKYKKYGVLQAAISGALPAIPALILDAILFEDIYPWNEMLLLLVALMISGALYGLIAYGAASSVRRK</sequence>
<protein>
    <submittedName>
        <fullName evidence="2">ABC transporter permease</fullName>
    </submittedName>
</protein>
<evidence type="ECO:0000313" key="2">
    <source>
        <dbReference type="EMBL" id="HEF86975.1"/>
    </source>
</evidence>
<dbReference type="Pfam" id="PF09819">
    <property type="entry name" value="ABC_cobalt"/>
    <property type="match status" value="1"/>
</dbReference>
<feature type="transmembrane region" description="Helical" evidence="1">
    <location>
        <begin position="12"/>
        <end position="33"/>
    </location>
</feature>
<feature type="transmembrane region" description="Helical" evidence="1">
    <location>
        <begin position="123"/>
        <end position="143"/>
    </location>
</feature>
<proteinExistence type="predicted"/>
<dbReference type="InterPro" id="IPR017195">
    <property type="entry name" value="ABC_thiamin-permease_prd"/>
</dbReference>
<keyword evidence="1" id="KW-1133">Transmembrane helix</keyword>
<keyword evidence="1" id="KW-0812">Transmembrane</keyword>
<organism evidence="2">
    <name type="scientific">Thermosphaera aggregans</name>
    <dbReference type="NCBI Taxonomy" id="54254"/>
    <lineage>
        <taxon>Archaea</taxon>
        <taxon>Thermoproteota</taxon>
        <taxon>Thermoprotei</taxon>
        <taxon>Desulfurococcales</taxon>
        <taxon>Desulfurococcaceae</taxon>
        <taxon>Thermosphaera</taxon>
    </lineage>
</organism>
<dbReference type="EMBL" id="DSJT01000005">
    <property type="protein sequence ID" value="HEF86975.1"/>
    <property type="molecule type" value="Genomic_DNA"/>
</dbReference>
<name>A0A7C2BK09_9CREN</name>
<reference evidence="2" key="1">
    <citation type="journal article" date="2020" name="mSystems">
        <title>Genome- and Community-Level Interaction Insights into Carbon Utilization and Element Cycling Functions of Hydrothermarchaeota in Hydrothermal Sediment.</title>
        <authorList>
            <person name="Zhou Z."/>
            <person name="Liu Y."/>
            <person name="Xu W."/>
            <person name="Pan J."/>
            <person name="Luo Z.H."/>
            <person name="Li M."/>
        </authorList>
    </citation>
    <scope>NUCLEOTIDE SEQUENCE [LARGE SCALE GENOMIC DNA]</scope>
    <source>
        <strain evidence="2">SpSt-23</strain>
    </source>
</reference>
<dbReference type="AlphaFoldDB" id="A0A7C2BK09"/>
<evidence type="ECO:0000256" key="1">
    <source>
        <dbReference type="SAM" id="Phobius"/>
    </source>
</evidence>
<gene>
    <name evidence="2" type="ORF">ENP55_01450</name>
</gene>
<accession>A0A7C2BK09</accession>